<evidence type="ECO:0000313" key="2">
    <source>
        <dbReference type="Proteomes" id="UP000214365"/>
    </source>
</evidence>
<name>A0A1Q5QC99_TALAT</name>
<reference evidence="1 2" key="1">
    <citation type="submission" date="2015-06" db="EMBL/GenBank/DDBJ databases">
        <title>Talaromyces atroroseus IBT 11181 draft genome.</title>
        <authorList>
            <person name="Rasmussen K.B."/>
            <person name="Rasmussen S."/>
            <person name="Petersen B."/>
            <person name="Sicheritz-Ponten T."/>
            <person name="Mortensen U.H."/>
            <person name="Thrane U."/>
        </authorList>
    </citation>
    <scope>NUCLEOTIDE SEQUENCE [LARGE SCALE GENOMIC DNA]</scope>
    <source>
        <strain evidence="1 2">IBT 11181</strain>
    </source>
</reference>
<dbReference type="GeneID" id="31001017"/>
<dbReference type="AlphaFoldDB" id="A0A1Q5QC99"/>
<evidence type="ECO:0000313" key="1">
    <source>
        <dbReference type="EMBL" id="OKL63577.1"/>
    </source>
</evidence>
<organism evidence="1 2">
    <name type="scientific">Talaromyces atroroseus</name>
    <dbReference type="NCBI Taxonomy" id="1441469"/>
    <lineage>
        <taxon>Eukaryota</taxon>
        <taxon>Fungi</taxon>
        <taxon>Dikarya</taxon>
        <taxon>Ascomycota</taxon>
        <taxon>Pezizomycotina</taxon>
        <taxon>Eurotiomycetes</taxon>
        <taxon>Eurotiomycetidae</taxon>
        <taxon>Eurotiales</taxon>
        <taxon>Trichocomaceae</taxon>
        <taxon>Talaromyces</taxon>
        <taxon>Talaromyces sect. Trachyspermi</taxon>
    </lineage>
</organism>
<dbReference type="Proteomes" id="UP000214365">
    <property type="component" value="Unassembled WGS sequence"/>
</dbReference>
<proteinExistence type="predicted"/>
<dbReference type="RefSeq" id="XP_020123698.1">
    <property type="nucleotide sequence ID" value="XM_020260907.1"/>
</dbReference>
<protein>
    <submittedName>
        <fullName evidence="1">Uncharacterized protein</fullName>
    </submittedName>
</protein>
<dbReference type="EMBL" id="LFMY01000002">
    <property type="protein sequence ID" value="OKL63577.1"/>
    <property type="molecule type" value="Genomic_DNA"/>
</dbReference>
<keyword evidence="2" id="KW-1185">Reference proteome</keyword>
<accession>A0A1Q5QC99</accession>
<comment type="caution">
    <text evidence="1">The sequence shown here is derived from an EMBL/GenBank/DDBJ whole genome shotgun (WGS) entry which is preliminary data.</text>
</comment>
<sequence>MEPKFTAIIQAGPPAKTGTEELPCPILVELSYEGPQLDNVNTSYICRVMERKSPFGDEEQFSEDILGHNLGDETSLNGIIVFRDIRVPSYKCECQPVILMTHTDLVAPKTIPEIYRSTHWFPVDPSFRNTACTLK</sequence>
<gene>
    <name evidence="1" type="ORF">UA08_01262</name>
</gene>